<comment type="function">
    <text evidence="7">Core component of the TRAPP complexes which has a function of guanine nucleotide exchange factor activity for Rab1 GTPase. Plays a role in vesicular transport from endoplasmic reticulum to Golgi and autophagy. May play a role in dendrite postsynaptic membrane trafficking.</text>
</comment>
<name>A0ABQ8JK97_DERPT</name>
<accession>A0ABQ8JK97</accession>
<dbReference type="SUPFAM" id="SSF64356">
    <property type="entry name" value="SNARE-like"/>
    <property type="match status" value="1"/>
</dbReference>
<evidence type="ECO:0000256" key="2">
    <source>
        <dbReference type="ARBA" id="ARBA00022448"/>
    </source>
</evidence>
<dbReference type="SMART" id="SM01399">
    <property type="entry name" value="Sybindin"/>
    <property type="match status" value="1"/>
</dbReference>
<evidence type="ECO:0000256" key="7">
    <source>
        <dbReference type="ARBA" id="ARBA00046052"/>
    </source>
</evidence>
<evidence type="ECO:0000256" key="3">
    <source>
        <dbReference type="ARBA" id="ARBA00022824"/>
    </source>
</evidence>
<dbReference type="InterPro" id="IPR007233">
    <property type="entry name" value="TRAPPC"/>
</dbReference>
<keyword evidence="4 9" id="KW-0931">ER-Golgi transport</keyword>
<dbReference type="Pfam" id="PF04099">
    <property type="entry name" value="Sybindin"/>
    <property type="match status" value="1"/>
</dbReference>
<reference evidence="10 11" key="2">
    <citation type="journal article" date="2022" name="Mol. Biol. Evol.">
        <title>Comparative Genomics Reveals Insights into the Divergent Evolution of Astigmatic Mites and Household Pest Adaptations.</title>
        <authorList>
            <person name="Xiong Q."/>
            <person name="Wan A.T."/>
            <person name="Liu X."/>
            <person name="Fung C.S."/>
            <person name="Xiao X."/>
            <person name="Malainual N."/>
            <person name="Hou J."/>
            <person name="Wang L."/>
            <person name="Wang M."/>
            <person name="Yang K.Y."/>
            <person name="Cui Y."/>
            <person name="Leung E.L."/>
            <person name="Nong W."/>
            <person name="Shin S.K."/>
            <person name="Au S.W."/>
            <person name="Jeong K.Y."/>
            <person name="Chew F.T."/>
            <person name="Hui J.H."/>
            <person name="Leung T.F."/>
            <person name="Tungtrongchitr A."/>
            <person name="Zhong N."/>
            <person name="Liu Z."/>
            <person name="Tsui S.K."/>
        </authorList>
    </citation>
    <scope>NUCLEOTIDE SEQUENCE [LARGE SCALE GENOMIC DNA]</scope>
    <source>
        <strain evidence="10">Derp</strain>
    </source>
</reference>
<evidence type="ECO:0000256" key="6">
    <source>
        <dbReference type="ARBA" id="ARBA00038179"/>
    </source>
</evidence>
<dbReference type="InterPro" id="IPR011012">
    <property type="entry name" value="Longin-like_dom_sf"/>
</dbReference>
<gene>
    <name evidence="10" type="primary">TRAPPC4</name>
    <name evidence="10" type="ORF">DERP_003437</name>
</gene>
<comment type="subcellular location">
    <subcellularLocation>
        <location evidence="9">Endoplasmic reticulum</location>
    </subcellularLocation>
    <subcellularLocation>
        <location evidence="9">Golgi apparatus</location>
        <location evidence="9">cis-Golgi network</location>
    </subcellularLocation>
    <subcellularLocation>
        <location evidence="1">Golgi apparatus</location>
    </subcellularLocation>
</comment>
<dbReference type="PANTHER" id="PTHR23249">
    <property type="entry name" value="TRAFFICKING PROTEIN PARTICLE COMPLEX SUBUNIT"/>
    <property type="match status" value="1"/>
</dbReference>
<evidence type="ECO:0000256" key="4">
    <source>
        <dbReference type="ARBA" id="ARBA00022892"/>
    </source>
</evidence>
<dbReference type="Gene3D" id="2.30.42.40">
    <property type="match status" value="1"/>
</dbReference>
<dbReference type="EMBL" id="NJHN03000036">
    <property type="protein sequence ID" value="KAH9422756.1"/>
    <property type="molecule type" value="Genomic_DNA"/>
</dbReference>
<keyword evidence="5 9" id="KW-0333">Golgi apparatus</keyword>
<evidence type="ECO:0000313" key="10">
    <source>
        <dbReference type="EMBL" id="KAH9422756.1"/>
    </source>
</evidence>
<keyword evidence="2 9" id="KW-0813">Transport</keyword>
<evidence type="ECO:0000256" key="8">
    <source>
        <dbReference type="ARBA" id="ARBA00046941"/>
    </source>
</evidence>
<evidence type="ECO:0000256" key="9">
    <source>
        <dbReference type="RuleBase" id="RU366065"/>
    </source>
</evidence>
<organism evidence="10 11">
    <name type="scientific">Dermatophagoides pteronyssinus</name>
    <name type="common">European house dust mite</name>
    <dbReference type="NCBI Taxonomy" id="6956"/>
    <lineage>
        <taxon>Eukaryota</taxon>
        <taxon>Metazoa</taxon>
        <taxon>Ecdysozoa</taxon>
        <taxon>Arthropoda</taxon>
        <taxon>Chelicerata</taxon>
        <taxon>Arachnida</taxon>
        <taxon>Acari</taxon>
        <taxon>Acariformes</taxon>
        <taxon>Sarcoptiformes</taxon>
        <taxon>Astigmata</taxon>
        <taxon>Psoroptidia</taxon>
        <taxon>Analgoidea</taxon>
        <taxon>Pyroglyphidae</taxon>
        <taxon>Dermatophagoidinae</taxon>
        <taxon>Dermatophagoides</taxon>
    </lineage>
</organism>
<dbReference type="CDD" id="cd14856">
    <property type="entry name" value="TRAPPC4_synbindin"/>
    <property type="match status" value="1"/>
</dbReference>
<evidence type="ECO:0000256" key="1">
    <source>
        <dbReference type="ARBA" id="ARBA00004555"/>
    </source>
</evidence>
<proteinExistence type="inferred from homology"/>
<keyword evidence="3 9" id="KW-0256">Endoplasmic reticulum</keyword>
<evidence type="ECO:0000256" key="5">
    <source>
        <dbReference type="ARBA" id="ARBA00023034"/>
    </source>
</evidence>
<comment type="subunit">
    <text evidence="9">Part of the multisubunit transport protein particle (TRAPP) complex.</text>
</comment>
<comment type="caution">
    <text evidence="10">The sequence shown here is derived from an EMBL/GenBank/DDBJ whole genome shotgun (WGS) entry which is preliminary data.</text>
</comment>
<keyword evidence="11" id="KW-1185">Reference proteome</keyword>
<comment type="subunit">
    <text evidence="8">Component of the multisubunit TRAPP (transport protein particle) complex, which includes at least TRAPPC2, TRAPPC2L, TRAPPC3, TRAPPC3L, TRAPPC4, TRAPPC5, TRAPPC8, TRAPPC9, TRAPPC10, TRAPPC11 and TRAPPC12. Interacts with SDC2.</text>
</comment>
<protein>
    <recommendedName>
        <fullName evidence="9">Trafficking protein particle complex subunit</fullName>
    </recommendedName>
</protein>
<dbReference type="PANTHER" id="PTHR23249:SF15">
    <property type="entry name" value="TRAFFICKING PROTEIN PARTICLE COMPLEX SUBUNIT 4"/>
    <property type="match status" value="1"/>
</dbReference>
<reference evidence="10 11" key="1">
    <citation type="journal article" date="2018" name="J. Allergy Clin. Immunol.">
        <title>High-quality assembly of Dermatophagoides pteronyssinus genome and transcriptome reveals a wide range of novel allergens.</title>
        <authorList>
            <person name="Liu X.Y."/>
            <person name="Yang K.Y."/>
            <person name="Wang M.Q."/>
            <person name="Kwok J.S."/>
            <person name="Zeng X."/>
            <person name="Yang Z."/>
            <person name="Xiao X.J."/>
            <person name="Lau C.P."/>
            <person name="Li Y."/>
            <person name="Huang Z.M."/>
            <person name="Ba J.G."/>
            <person name="Yim A.K."/>
            <person name="Ouyang C.Y."/>
            <person name="Ngai S.M."/>
            <person name="Chan T.F."/>
            <person name="Leung E.L."/>
            <person name="Liu L."/>
            <person name="Liu Z.G."/>
            <person name="Tsui S.K."/>
        </authorList>
    </citation>
    <scope>NUCLEOTIDE SEQUENCE [LARGE SCALE GENOMIC DNA]</scope>
    <source>
        <strain evidence="10">Derp</strain>
    </source>
</reference>
<comment type="similarity">
    <text evidence="6">Belongs to the TRAPP small subunits family. TRAPPC4 subfamily.</text>
</comment>
<dbReference type="Proteomes" id="UP000887458">
    <property type="component" value="Unassembled WGS sequence"/>
</dbReference>
<dbReference type="Gene3D" id="3.30.450.70">
    <property type="match status" value="1"/>
</dbReference>
<evidence type="ECO:0000313" key="11">
    <source>
        <dbReference type="Proteomes" id="UP000887458"/>
    </source>
</evidence>
<sequence length="253" mass="29027">MMNKVVNGIYSVYIISKSGGLIYNYDVESNFPLTEVEKTFSFPLDIVLEFNNQRLTVVFGQRDNIRVGYSLLAINGDTIVGRKYKDQDILDDFLTNEENFPVNLKFGWPRLSTNEKIVMASMFHSMYAIAALQIIPRKSSSSSTNDNFRRHSNNTGIEYMETNNFRLSCFQTLTGVKFLIISDLRETTNKDWLLRKIYELYSDYALKNPFYKLDMPIRCELFDLNIAQLLEQNDRNLASVGGGDSSSTSANIF</sequence>